<comment type="similarity">
    <text evidence="8">Belongs to the importin beta family. Importin beta-2 subfamily.</text>
</comment>
<keyword evidence="5" id="KW-0677">Repeat</keyword>
<dbReference type="Pfam" id="PF25780">
    <property type="entry name" value="TPR_IPO5"/>
    <property type="match status" value="1"/>
</dbReference>
<dbReference type="GO" id="GO:0031981">
    <property type="term" value="C:nuclear lumen"/>
    <property type="evidence" value="ECO:0007669"/>
    <property type="project" value="UniProtKB-ARBA"/>
</dbReference>
<feature type="domain" description="Importin N-terminal" evidence="10">
    <location>
        <begin position="31"/>
        <end position="99"/>
    </location>
</feature>
<evidence type="ECO:0000256" key="5">
    <source>
        <dbReference type="ARBA" id="ARBA00022737"/>
    </source>
</evidence>
<dbReference type="AlphaFoldDB" id="A0A4P9YZB6"/>
<keyword evidence="4" id="KW-0963">Cytoplasm</keyword>
<dbReference type="Pfam" id="PF13513">
    <property type="entry name" value="HEAT_EZ"/>
    <property type="match status" value="1"/>
</dbReference>
<dbReference type="Gene3D" id="1.25.10.10">
    <property type="entry name" value="Leucine-rich Repeat Variant"/>
    <property type="match status" value="2"/>
</dbReference>
<feature type="compositionally biased region" description="Acidic residues" evidence="9">
    <location>
        <begin position="371"/>
        <end position="389"/>
    </location>
</feature>
<comment type="subcellular location">
    <subcellularLocation>
        <location evidence="2">Cytoplasm</location>
    </subcellularLocation>
    <subcellularLocation>
        <location evidence="1">Nucleus</location>
    </subcellularLocation>
</comment>
<dbReference type="FunFam" id="1.25.10.10:FF:000028">
    <property type="entry name" value="Transportin-1 isoform 1"/>
    <property type="match status" value="1"/>
</dbReference>
<dbReference type="EMBL" id="KZ989749">
    <property type="protein sequence ID" value="RKP25434.1"/>
    <property type="molecule type" value="Genomic_DNA"/>
</dbReference>
<dbReference type="InterPro" id="IPR057672">
    <property type="entry name" value="TPR_IPO4/5"/>
</dbReference>
<dbReference type="InterPro" id="IPR011989">
    <property type="entry name" value="ARM-like"/>
</dbReference>
<name>A0A4P9YZB6_9FUNG</name>
<dbReference type="SUPFAM" id="SSF48371">
    <property type="entry name" value="ARM repeat"/>
    <property type="match status" value="1"/>
</dbReference>
<accession>A0A4P9YZB6</accession>
<dbReference type="GO" id="GO:0005737">
    <property type="term" value="C:cytoplasm"/>
    <property type="evidence" value="ECO:0007669"/>
    <property type="project" value="UniProtKB-SubCell"/>
</dbReference>
<evidence type="ECO:0000256" key="9">
    <source>
        <dbReference type="SAM" id="MobiDB-lite"/>
    </source>
</evidence>
<evidence type="ECO:0000256" key="4">
    <source>
        <dbReference type="ARBA" id="ARBA00022490"/>
    </source>
</evidence>
<evidence type="ECO:0000256" key="3">
    <source>
        <dbReference type="ARBA" id="ARBA00022448"/>
    </source>
</evidence>
<dbReference type="GO" id="GO:0006606">
    <property type="term" value="P:protein import into nucleus"/>
    <property type="evidence" value="ECO:0007669"/>
    <property type="project" value="InterPro"/>
</dbReference>
<gene>
    <name evidence="11" type="ORF">SYNPS1DRAFT_15669</name>
</gene>
<organism evidence="11 12">
    <name type="scientific">Syncephalis pseudoplumigaleata</name>
    <dbReference type="NCBI Taxonomy" id="1712513"/>
    <lineage>
        <taxon>Eukaryota</taxon>
        <taxon>Fungi</taxon>
        <taxon>Fungi incertae sedis</taxon>
        <taxon>Zoopagomycota</taxon>
        <taxon>Zoopagomycotina</taxon>
        <taxon>Zoopagomycetes</taxon>
        <taxon>Zoopagales</taxon>
        <taxon>Piptocephalidaceae</taxon>
        <taxon>Syncephalis</taxon>
    </lineage>
</organism>
<dbReference type="SMART" id="SM00913">
    <property type="entry name" value="IBN_N"/>
    <property type="match status" value="1"/>
</dbReference>
<proteinExistence type="inferred from homology"/>
<dbReference type="InterPro" id="IPR016024">
    <property type="entry name" value="ARM-type_fold"/>
</dbReference>
<evidence type="ECO:0000256" key="2">
    <source>
        <dbReference type="ARBA" id="ARBA00004496"/>
    </source>
</evidence>
<feature type="region of interest" description="Disordered" evidence="9">
    <location>
        <begin position="323"/>
        <end position="389"/>
    </location>
</feature>
<evidence type="ECO:0000256" key="8">
    <source>
        <dbReference type="ARBA" id="ARBA00038423"/>
    </source>
</evidence>
<evidence type="ECO:0000313" key="12">
    <source>
        <dbReference type="Proteomes" id="UP000278143"/>
    </source>
</evidence>
<dbReference type="PANTHER" id="PTHR10527">
    <property type="entry name" value="IMPORTIN BETA"/>
    <property type="match status" value="1"/>
</dbReference>
<evidence type="ECO:0000256" key="6">
    <source>
        <dbReference type="ARBA" id="ARBA00022927"/>
    </source>
</evidence>
<dbReference type="InterPro" id="IPR040122">
    <property type="entry name" value="Importin_beta"/>
</dbReference>
<dbReference type="PROSITE" id="PS50166">
    <property type="entry name" value="IMPORTIN_B_NT"/>
    <property type="match status" value="1"/>
</dbReference>
<feature type="non-terminal residue" evidence="11">
    <location>
        <position position="856"/>
    </location>
</feature>
<dbReference type="OrthoDB" id="951172at2759"/>
<keyword evidence="3" id="KW-0813">Transport</keyword>
<sequence>MDWAPQQEGLQQLLQLLRGSISPDNATQTAVQEQLKSFNAIPDYNNYLIYILSQMPHEDVSIRAIAGLVLKNNIRTHYEQIQPMVLEYVKHHCLQSISDADPMVRSTAGIIVTTLVARAGLASWPQVLPRLMELLDSPQMHTVEGAFGALEKICEDSTRELDANYQGFHPASIMVPKFIGFLRSENSKLRVYALLCLKQFTFIHSTALFAHVDDYLSSLFMLATDTHADVRKNVCHALVTMLEVRPETLSPHLGNIVDYMLHSTQEEDEAVALEACEFWLTFAEQDLLRDQLQPYLPRVIPVLLKSMVYSDMDILTLLDGEEDASVPDREEDIKPRHHHAKQHEHAQGGANAGKTNGQAENEGDNSNNNNDEGDDDDDDYDDDDEDEDDMMGEWNLRKCAAAAIDVMSNVFENDILDVLLPPIKEKIYSQDWKERESGILALGAIAEGCIEGMYPHLPTVVPFLLQALNDSNPLVRSIACWTLSRYSDWIVSIQDATERRNLIGAVVEGLMRMTLDNNKRVQGAGCSAFAIFEEEATEELVPFLDAIIRNFAFAFSKYQRKNLLTLLDAIGTLADSVGSELNRPEFVEGLMPLILKKWQQLPDDDRDLFALLESLASIAVALGANFQPFAAPIWERSVRMVSQQLMQAQACAQDATLELPDKDFLIVSLDLLSGLVQGLGQHAEPFIMASDPPMLTLMGMSMQDSSSEVRQSAYALLGDMTVCCFDHIKPHLQQIMPIIVQEIDPRAEHVGVCNNASWSVGEIAIRAGNVIQEWINPLLERLIPLVMRDDIPRSLHENSAVAIGRLGLVNASIVAQHLPTFAKSWCNALMSMQDDREKETAFLGMCQVIQANPNGM</sequence>
<keyword evidence="7" id="KW-0539">Nucleus</keyword>
<evidence type="ECO:0000313" key="11">
    <source>
        <dbReference type="EMBL" id="RKP25434.1"/>
    </source>
</evidence>
<dbReference type="Pfam" id="PF03810">
    <property type="entry name" value="IBN_N"/>
    <property type="match status" value="1"/>
</dbReference>
<dbReference type="InterPro" id="IPR001494">
    <property type="entry name" value="Importin-beta_N"/>
</dbReference>
<protein>
    <submittedName>
        <fullName evidence="11">Importin beta-2</fullName>
    </submittedName>
</protein>
<dbReference type="Proteomes" id="UP000278143">
    <property type="component" value="Unassembled WGS sequence"/>
</dbReference>
<evidence type="ECO:0000259" key="10">
    <source>
        <dbReference type="PROSITE" id="PS50166"/>
    </source>
</evidence>
<reference evidence="12" key="1">
    <citation type="journal article" date="2018" name="Nat. Microbiol.">
        <title>Leveraging single-cell genomics to expand the fungal tree of life.</title>
        <authorList>
            <person name="Ahrendt S.R."/>
            <person name="Quandt C.A."/>
            <person name="Ciobanu D."/>
            <person name="Clum A."/>
            <person name="Salamov A."/>
            <person name="Andreopoulos B."/>
            <person name="Cheng J.F."/>
            <person name="Woyke T."/>
            <person name="Pelin A."/>
            <person name="Henrissat B."/>
            <person name="Reynolds N.K."/>
            <person name="Benny G.L."/>
            <person name="Smith M.E."/>
            <person name="James T.Y."/>
            <person name="Grigoriev I.V."/>
        </authorList>
    </citation>
    <scope>NUCLEOTIDE SEQUENCE [LARGE SCALE GENOMIC DNA]</scope>
    <source>
        <strain evidence="12">Benny S71-1</strain>
    </source>
</reference>
<evidence type="ECO:0000256" key="7">
    <source>
        <dbReference type="ARBA" id="ARBA00023242"/>
    </source>
</evidence>
<keyword evidence="12" id="KW-1185">Reference proteome</keyword>
<dbReference type="GO" id="GO:0031267">
    <property type="term" value="F:small GTPase binding"/>
    <property type="evidence" value="ECO:0007669"/>
    <property type="project" value="InterPro"/>
</dbReference>
<evidence type="ECO:0000256" key="1">
    <source>
        <dbReference type="ARBA" id="ARBA00004123"/>
    </source>
</evidence>
<keyword evidence="6" id="KW-0653">Protein transport</keyword>